<comment type="caution">
    <text evidence="2">The sequence shown here is derived from an EMBL/GenBank/DDBJ whole genome shotgun (WGS) entry which is preliminary data.</text>
</comment>
<accession>A0A2T1DGP7</accession>
<dbReference type="OrthoDB" id="517164at2"/>
<keyword evidence="1" id="KW-0472">Membrane</keyword>
<dbReference type="AlphaFoldDB" id="A0A2T1DGP7"/>
<evidence type="ECO:0000313" key="3">
    <source>
        <dbReference type="Proteomes" id="UP000238634"/>
    </source>
</evidence>
<evidence type="ECO:0000313" key="2">
    <source>
        <dbReference type="EMBL" id="PSB19679.1"/>
    </source>
</evidence>
<reference evidence="2 3" key="2">
    <citation type="submission" date="2018-03" db="EMBL/GenBank/DDBJ databases">
        <title>The ancient ancestry and fast evolution of plastids.</title>
        <authorList>
            <person name="Moore K.R."/>
            <person name="Magnabosco C."/>
            <person name="Momper L."/>
            <person name="Gold D.A."/>
            <person name="Bosak T."/>
            <person name="Fournier G.P."/>
        </authorList>
    </citation>
    <scope>NUCLEOTIDE SEQUENCE [LARGE SCALE GENOMIC DNA]</scope>
    <source>
        <strain evidence="2 3">ULC007</strain>
    </source>
</reference>
<feature type="transmembrane region" description="Helical" evidence="1">
    <location>
        <begin position="165"/>
        <end position="188"/>
    </location>
</feature>
<dbReference type="InterPro" id="IPR021515">
    <property type="entry name" value="DUF3177"/>
</dbReference>
<proteinExistence type="predicted"/>
<keyword evidence="1" id="KW-1133">Transmembrane helix</keyword>
<dbReference type="STRING" id="1920490.GCA_001895925_00166"/>
<dbReference type="Pfam" id="PF11375">
    <property type="entry name" value="DUF3177"/>
    <property type="match status" value="1"/>
</dbReference>
<gene>
    <name evidence="2" type="ORF">C7B65_10315</name>
</gene>
<reference evidence="2 3" key="1">
    <citation type="submission" date="2018-02" db="EMBL/GenBank/DDBJ databases">
        <authorList>
            <person name="Cohen D.B."/>
            <person name="Kent A.D."/>
        </authorList>
    </citation>
    <scope>NUCLEOTIDE SEQUENCE [LARGE SCALE GENOMIC DNA]</scope>
    <source>
        <strain evidence="2 3">ULC007</strain>
    </source>
</reference>
<keyword evidence="3" id="KW-1185">Reference proteome</keyword>
<name>A0A2T1DGP7_9CYAN</name>
<dbReference type="RefSeq" id="WP_073071718.1">
    <property type="nucleotide sequence ID" value="NZ_MPPI01000012.1"/>
</dbReference>
<feature type="transmembrane region" description="Helical" evidence="1">
    <location>
        <begin position="15"/>
        <end position="35"/>
    </location>
</feature>
<evidence type="ECO:0000256" key="1">
    <source>
        <dbReference type="SAM" id="Phobius"/>
    </source>
</evidence>
<dbReference type="Proteomes" id="UP000238634">
    <property type="component" value="Unassembled WGS sequence"/>
</dbReference>
<dbReference type="EMBL" id="PVWG01000009">
    <property type="protein sequence ID" value="PSB19679.1"/>
    <property type="molecule type" value="Genomic_DNA"/>
</dbReference>
<sequence>MQDAPWFAPLVWTDYRLAILFTVIAPLAILIWAFVQKAEAMQRLLTIYWRVASLLAITVYLLIGALPIAFFTGWLARILVPISLWYWADLNEEIREQRSSPLKLTMTSWRWAVSVYCVLGALAQLPTLGCALQTSVQMQSDAVCRAWLEPAWLYREYFHGSTQPWFLGFLGIGGLIAYTLYFGYFVFFKVGKRKRSAMGNY</sequence>
<keyword evidence="1" id="KW-0812">Transmembrane</keyword>
<protein>
    <submittedName>
        <fullName evidence="2">DUF3177 domain-containing protein</fullName>
    </submittedName>
</protein>
<organism evidence="2 3">
    <name type="scientific">Phormidesmis priestleyi ULC007</name>
    <dbReference type="NCBI Taxonomy" id="1920490"/>
    <lineage>
        <taxon>Bacteria</taxon>
        <taxon>Bacillati</taxon>
        <taxon>Cyanobacteriota</taxon>
        <taxon>Cyanophyceae</taxon>
        <taxon>Leptolyngbyales</taxon>
        <taxon>Leptolyngbyaceae</taxon>
        <taxon>Phormidesmis</taxon>
    </lineage>
</organism>